<dbReference type="AlphaFoldDB" id="A0A7J0FHW2"/>
<dbReference type="EMBL" id="BJWL01000012">
    <property type="protein sequence ID" value="GFY98288.1"/>
    <property type="molecule type" value="Genomic_DNA"/>
</dbReference>
<comment type="caution">
    <text evidence="2">The sequence shown here is derived from an EMBL/GenBank/DDBJ whole genome shotgun (WGS) entry which is preliminary data.</text>
</comment>
<keyword evidence="3" id="KW-1185">Reference proteome</keyword>
<dbReference type="PANTHER" id="PTHR35119">
    <property type="entry name" value="PROTEIN POLYCHOME"/>
    <property type="match status" value="1"/>
</dbReference>
<dbReference type="PANTHER" id="PTHR35119:SF1">
    <property type="entry name" value="PROTEIN POLYCHOME"/>
    <property type="match status" value="1"/>
</dbReference>
<evidence type="ECO:0000313" key="3">
    <source>
        <dbReference type="Proteomes" id="UP000585474"/>
    </source>
</evidence>
<dbReference type="GO" id="GO:0005634">
    <property type="term" value="C:nucleus"/>
    <property type="evidence" value="ECO:0007669"/>
    <property type="project" value="InterPro"/>
</dbReference>
<proteinExistence type="predicted"/>
<evidence type="ECO:0000256" key="1">
    <source>
        <dbReference type="SAM" id="MobiDB-lite"/>
    </source>
</evidence>
<feature type="region of interest" description="Disordered" evidence="1">
    <location>
        <begin position="64"/>
        <end position="89"/>
    </location>
</feature>
<reference evidence="2 3" key="1">
    <citation type="submission" date="2019-07" db="EMBL/GenBank/DDBJ databases">
        <title>De Novo Assembly of kiwifruit Actinidia rufa.</title>
        <authorList>
            <person name="Sugita-Konishi S."/>
            <person name="Sato K."/>
            <person name="Mori E."/>
            <person name="Abe Y."/>
            <person name="Kisaki G."/>
            <person name="Hamano K."/>
            <person name="Suezawa K."/>
            <person name="Otani M."/>
            <person name="Fukuda T."/>
            <person name="Manabe T."/>
            <person name="Gomi K."/>
            <person name="Tabuchi M."/>
            <person name="Akimitsu K."/>
            <person name="Kataoka I."/>
        </authorList>
    </citation>
    <scope>NUCLEOTIDE SEQUENCE [LARGE SCALE GENOMIC DNA]</scope>
    <source>
        <strain evidence="3">cv. Fuchu</strain>
    </source>
</reference>
<protein>
    <submittedName>
        <fullName evidence="2">UV-B-insensitive 4-like protein</fullName>
    </submittedName>
</protein>
<dbReference type="Proteomes" id="UP000585474">
    <property type="component" value="Unassembled WGS sequence"/>
</dbReference>
<accession>A0A7J0FHW2</accession>
<evidence type="ECO:0000313" key="2">
    <source>
        <dbReference type="EMBL" id="GFY98288.1"/>
    </source>
</evidence>
<organism evidence="2 3">
    <name type="scientific">Actinidia rufa</name>
    <dbReference type="NCBI Taxonomy" id="165716"/>
    <lineage>
        <taxon>Eukaryota</taxon>
        <taxon>Viridiplantae</taxon>
        <taxon>Streptophyta</taxon>
        <taxon>Embryophyta</taxon>
        <taxon>Tracheophyta</taxon>
        <taxon>Spermatophyta</taxon>
        <taxon>Magnoliopsida</taxon>
        <taxon>eudicotyledons</taxon>
        <taxon>Gunneridae</taxon>
        <taxon>Pentapetalae</taxon>
        <taxon>asterids</taxon>
        <taxon>Ericales</taxon>
        <taxon>Actinidiaceae</taxon>
        <taxon>Actinidia</taxon>
    </lineage>
</organism>
<sequence>MPESRETFEACRYYTNVFSSAAIDWTRGTTGLASTRSSLRRSRARNWRRRNSYGMPVVGGENVLAGSGRGGQGGSTSSVLPSWYPRTPPRDITAVVSTILAIS</sequence>
<gene>
    <name evidence="2" type="ORF">Acr_12g0008290</name>
</gene>
<dbReference type="InterPro" id="IPR034590">
    <property type="entry name" value="POLYCHOME/GIG1"/>
</dbReference>
<name>A0A7J0FHW2_9ERIC</name>
<dbReference type="GO" id="GO:0051783">
    <property type="term" value="P:regulation of nuclear division"/>
    <property type="evidence" value="ECO:0007669"/>
    <property type="project" value="InterPro"/>
</dbReference>